<dbReference type="Proteomes" id="UP000218899">
    <property type="component" value="Chromosome"/>
</dbReference>
<dbReference type="OrthoDB" id="9816040at2"/>
<dbReference type="InterPro" id="IPR022927">
    <property type="entry name" value="RppH"/>
</dbReference>
<organism evidence="6 7">
    <name type="scientific">Sulfurifustis variabilis</name>
    <dbReference type="NCBI Taxonomy" id="1675686"/>
    <lineage>
        <taxon>Bacteria</taxon>
        <taxon>Pseudomonadati</taxon>
        <taxon>Pseudomonadota</taxon>
        <taxon>Gammaproteobacteria</taxon>
        <taxon>Acidiferrobacterales</taxon>
        <taxon>Acidiferrobacteraceae</taxon>
        <taxon>Sulfurifustis</taxon>
    </lineage>
</organism>
<comment type="similarity">
    <text evidence="4">Belongs to the Nudix hydrolase family. RppH subfamily.</text>
</comment>
<dbReference type="Pfam" id="PF00293">
    <property type="entry name" value="NUDIX"/>
    <property type="match status" value="1"/>
</dbReference>
<dbReference type="GO" id="GO:0016462">
    <property type="term" value="F:pyrophosphatase activity"/>
    <property type="evidence" value="ECO:0007669"/>
    <property type="project" value="UniProtKB-ARBA"/>
</dbReference>
<dbReference type="PROSITE" id="PS00893">
    <property type="entry name" value="NUDIX_BOX"/>
    <property type="match status" value="1"/>
</dbReference>
<evidence type="ECO:0000256" key="2">
    <source>
        <dbReference type="ARBA" id="ARBA00001946"/>
    </source>
</evidence>
<dbReference type="Gene3D" id="3.90.79.10">
    <property type="entry name" value="Nucleoside Triphosphate Pyrophosphohydrolase"/>
    <property type="match status" value="1"/>
</dbReference>
<comment type="function">
    <text evidence="4">Accelerates the degradation of transcripts by removing pyrophosphate from the 5'-end of triphosphorylated RNA, leading to a more labile monophosphorylated state that can stimulate subsequent ribonuclease cleavage.</text>
</comment>
<reference evidence="6 7" key="1">
    <citation type="submission" date="2015-08" db="EMBL/GenBank/DDBJ databases">
        <title>Complete genome sequence of Sulfurifustis variabilis.</title>
        <authorList>
            <person name="Miura A."/>
            <person name="Kojima H."/>
            <person name="Fukui M."/>
        </authorList>
    </citation>
    <scope>NUCLEOTIDE SEQUENCE [LARGE SCALE GENOMIC DNA]</scope>
    <source>
        <strain evidence="7">skN76</strain>
    </source>
</reference>
<dbReference type="NCBIfam" id="NF001937">
    <property type="entry name" value="PRK00714.1-4"/>
    <property type="match status" value="1"/>
</dbReference>
<dbReference type="HAMAP" id="MF_00298">
    <property type="entry name" value="Nudix_RppH"/>
    <property type="match status" value="1"/>
</dbReference>
<dbReference type="AlphaFoldDB" id="A0A1B4V5A9"/>
<dbReference type="PANTHER" id="PTHR43046:SF14">
    <property type="entry name" value="MUTT_NUDIX FAMILY PROTEIN"/>
    <property type="match status" value="1"/>
</dbReference>
<dbReference type="EC" id="3.6.1.-" evidence="4"/>
<dbReference type="InterPro" id="IPR020084">
    <property type="entry name" value="NUDIX_hydrolase_CS"/>
</dbReference>
<evidence type="ECO:0000313" key="7">
    <source>
        <dbReference type="Proteomes" id="UP000218899"/>
    </source>
</evidence>
<keyword evidence="3 4" id="KW-0378">Hydrolase</keyword>
<gene>
    <name evidence="4" type="primary">rppH</name>
    <name evidence="4" type="synonym">nudH</name>
    <name evidence="6" type="ORF">SVA_1157</name>
</gene>
<sequence length="158" mass="18973">MIDEHGYRPNVGIILCNRDCQVFWARRCGRDGWQFPQGGIKSRETAEQALYRELYEEVGLETHHVEVLGRTRDWLHYDIPSEFRRRNPNSPFRGQKQLWFLLRLVGSDRDVRLDCCDKPEFDSWRWIEYWGPLQQIIAFKRDVYRMALTELEPLLGRS</sequence>
<dbReference type="PRINTS" id="PR00502">
    <property type="entry name" value="NUDIXFAMILY"/>
</dbReference>
<name>A0A1B4V5A9_9GAMM</name>
<comment type="cofactor">
    <cofactor evidence="1">
        <name>Mn(2+)</name>
        <dbReference type="ChEBI" id="CHEBI:29035"/>
    </cofactor>
</comment>
<accession>A0A1B4V5A9</accession>
<dbReference type="PANTHER" id="PTHR43046">
    <property type="entry name" value="GDP-MANNOSE MANNOSYL HYDROLASE"/>
    <property type="match status" value="1"/>
</dbReference>
<keyword evidence="7" id="KW-1185">Reference proteome</keyword>
<protein>
    <recommendedName>
        <fullName evidence="4">RNA pyrophosphohydrolase</fullName>
        <ecNumber evidence="4">3.6.1.-</ecNumber>
    </recommendedName>
    <alternativeName>
        <fullName evidence="4">(Di)nucleoside polyphosphate hydrolase</fullName>
    </alternativeName>
</protein>
<dbReference type="NCBIfam" id="NF001938">
    <property type="entry name" value="PRK00714.1-5"/>
    <property type="match status" value="1"/>
</dbReference>
<feature type="domain" description="Nudix hydrolase" evidence="5">
    <location>
        <begin position="6"/>
        <end position="149"/>
    </location>
</feature>
<dbReference type="PROSITE" id="PS51462">
    <property type="entry name" value="NUDIX"/>
    <property type="match status" value="1"/>
</dbReference>
<evidence type="ECO:0000256" key="1">
    <source>
        <dbReference type="ARBA" id="ARBA00001936"/>
    </source>
</evidence>
<proteinExistence type="inferred from homology"/>
<dbReference type="KEGG" id="sva:SVA_1157"/>
<evidence type="ECO:0000256" key="3">
    <source>
        <dbReference type="ARBA" id="ARBA00022801"/>
    </source>
</evidence>
<dbReference type="EMBL" id="AP014936">
    <property type="protein sequence ID" value="BAU47732.1"/>
    <property type="molecule type" value="Genomic_DNA"/>
</dbReference>
<evidence type="ECO:0000259" key="5">
    <source>
        <dbReference type="PROSITE" id="PS51462"/>
    </source>
</evidence>
<dbReference type="InterPro" id="IPR000086">
    <property type="entry name" value="NUDIX_hydrolase_dom"/>
</dbReference>
<dbReference type="RefSeq" id="WP_096460028.1">
    <property type="nucleotide sequence ID" value="NZ_AP014936.1"/>
</dbReference>
<dbReference type="CDD" id="cd03671">
    <property type="entry name" value="NUDIX_Ap4A_hydrolase_plant_like"/>
    <property type="match status" value="1"/>
</dbReference>
<comment type="cofactor">
    <cofactor evidence="4">
        <name>a divalent metal cation</name>
        <dbReference type="ChEBI" id="CHEBI:60240"/>
    </cofactor>
</comment>
<feature type="short sequence motif" description="Nudix box" evidence="4">
    <location>
        <begin position="38"/>
        <end position="59"/>
    </location>
</feature>
<evidence type="ECO:0000313" key="6">
    <source>
        <dbReference type="EMBL" id="BAU47732.1"/>
    </source>
</evidence>
<evidence type="ECO:0000256" key="4">
    <source>
        <dbReference type="HAMAP-Rule" id="MF_00298"/>
    </source>
</evidence>
<dbReference type="InterPro" id="IPR015797">
    <property type="entry name" value="NUDIX_hydrolase-like_dom_sf"/>
</dbReference>
<comment type="cofactor">
    <cofactor evidence="2">
        <name>Mg(2+)</name>
        <dbReference type="ChEBI" id="CHEBI:18420"/>
    </cofactor>
</comment>
<dbReference type="InterPro" id="IPR020476">
    <property type="entry name" value="Nudix_hydrolase"/>
</dbReference>
<dbReference type="SUPFAM" id="SSF55811">
    <property type="entry name" value="Nudix"/>
    <property type="match status" value="1"/>
</dbReference>